<evidence type="ECO:0000259" key="4">
    <source>
        <dbReference type="PROSITE" id="PS50118"/>
    </source>
</evidence>
<dbReference type="Proteomes" id="UP001385951">
    <property type="component" value="Unassembled WGS sequence"/>
</dbReference>
<evidence type="ECO:0000256" key="2">
    <source>
        <dbReference type="PROSITE-ProRule" id="PRU00267"/>
    </source>
</evidence>
<feature type="compositionally biased region" description="Acidic residues" evidence="3">
    <location>
        <begin position="200"/>
        <end position="210"/>
    </location>
</feature>
<dbReference type="PANTHER" id="PTHR48112">
    <property type="entry name" value="HIGH MOBILITY GROUP PROTEIN DSP1"/>
    <property type="match status" value="1"/>
</dbReference>
<reference evidence="5 6" key="1">
    <citation type="submission" date="2022-09" db="EMBL/GenBank/DDBJ databases">
        <authorList>
            <person name="Palmer J.M."/>
        </authorList>
    </citation>
    <scope>NUCLEOTIDE SEQUENCE [LARGE SCALE GENOMIC DNA]</scope>
    <source>
        <strain evidence="5 6">DSM 7382</strain>
    </source>
</reference>
<keyword evidence="2" id="KW-0539">Nucleus</keyword>
<keyword evidence="1 2" id="KW-0238">DNA-binding</keyword>
<dbReference type="EMBL" id="JASBNA010000001">
    <property type="protein sequence ID" value="KAK7696538.1"/>
    <property type="molecule type" value="Genomic_DNA"/>
</dbReference>
<keyword evidence="6" id="KW-1185">Reference proteome</keyword>
<feature type="domain" description="HMG box" evidence="4">
    <location>
        <begin position="93"/>
        <end position="161"/>
    </location>
</feature>
<dbReference type="GO" id="GO:0005634">
    <property type="term" value="C:nucleus"/>
    <property type="evidence" value="ECO:0007669"/>
    <property type="project" value="UniProtKB-UniRule"/>
</dbReference>
<evidence type="ECO:0000256" key="3">
    <source>
        <dbReference type="SAM" id="MobiDB-lite"/>
    </source>
</evidence>
<gene>
    <name evidence="5" type="ORF">QCA50_001196</name>
</gene>
<dbReference type="AlphaFoldDB" id="A0AAW0GSF3"/>
<proteinExistence type="predicted"/>
<comment type="caution">
    <text evidence="5">The sequence shown here is derived from an EMBL/GenBank/DDBJ whole genome shotgun (WGS) entry which is preliminary data.</text>
</comment>
<dbReference type="PROSITE" id="PS50118">
    <property type="entry name" value="HMG_BOX_2"/>
    <property type="match status" value="1"/>
</dbReference>
<dbReference type="Gene3D" id="1.10.30.10">
    <property type="entry name" value="High mobility group box domain"/>
    <property type="match status" value="1"/>
</dbReference>
<evidence type="ECO:0000256" key="1">
    <source>
        <dbReference type="ARBA" id="ARBA00023125"/>
    </source>
</evidence>
<protein>
    <recommendedName>
        <fullName evidence="4">HMG box domain-containing protein</fullName>
    </recommendedName>
</protein>
<evidence type="ECO:0000313" key="6">
    <source>
        <dbReference type="Proteomes" id="UP001385951"/>
    </source>
</evidence>
<dbReference type="InterPro" id="IPR036910">
    <property type="entry name" value="HMG_box_dom_sf"/>
</dbReference>
<feature type="compositionally biased region" description="Low complexity" evidence="3">
    <location>
        <begin position="215"/>
        <end position="226"/>
    </location>
</feature>
<dbReference type="InterPro" id="IPR009071">
    <property type="entry name" value="HMG_box_dom"/>
</dbReference>
<dbReference type="SUPFAM" id="SSF47095">
    <property type="entry name" value="HMG-box"/>
    <property type="match status" value="1"/>
</dbReference>
<accession>A0AAW0GSF3</accession>
<dbReference type="GO" id="GO:0003677">
    <property type="term" value="F:DNA binding"/>
    <property type="evidence" value="ECO:0007669"/>
    <property type="project" value="UniProtKB-UniRule"/>
</dbReference>
<feature type="DNA-binding region" description="HMG box" evidence="2">
    <location>
        <begin position="93"/>
        <end position="161"/>
    </location>
</feature>
<dbReference type="InterPro" id="IPR050342">
    <property type="entry name" value="HMGB"/>
</dbReference>
<evidence type="ECO:0000313" key="5">
    <source>
        <dbReference type="EMBL" id="KAK7696538.1"/>
    </source>
</evidence>
<feature type="region of interest" description="Disordered" evidence="3">
    <location>
        <begin position="160"/>
        <end position="237"/>
    </location>
</feature>
<feature type="region of interest" description="Disordered" evidence="3">
    <location>
        <begin position="57"/>
        <end position="99"/>
    </location>
</feature>
<name>A0AAW0GSF3_9APHY</name>
<dbReference type="PANTHER" id="PTHR48112:SF22">
    <property type="entry name" value="MITOCHONDRIAL TRANSCRIPTION FACTOR A, ISOFORM B"/>
    <property type="match status" value="1"/>
</dbReference>
<dbReference type="Pfam" id="PF00505">
    <property type="entry name" value="HMG_box"/>
    <property type="match status" value="1"/>
</dbReference>
<organism evidence="5 6">
    <name type="scientific">Cerrena zonata</name>
    <dbReference type="NCBI Taxonomy" id="2478898"/>
    <lineage>
        <taxon>Eukaryota</taxon>
        <taxon>Fungi</taxon>
        <taxon>Dikarya</taxon>
        <taxon>Basidiomycota</taxon>
        <taxon>Agaricomycotina</taxon>
        <taxon>Agaricomycetes</taxon>
        <taxon>Polyporales</taxon>
        <taxon>Cerrenaceae</taxon>
        <taxon>Cerrena</taxon>
    </lineage>
</organism>
<sequence length="237" mass="26334">MANIPEGVAQFEYHRMQLISSLGTMAESMRNCANIADSFSQLVSQIPYGQQPVNGRYALPALPTPARGKRKAADDTDGRKTKRAKKPKDPNAPKRPASSYLLFQNEVRQRLKYDNPELPNNELLSLIAKMWKDMPKEQKDAYEARQKVAKEEWLVNRTAYQASMEAQEHTPSESPITEPLAAPPPPEPVASESSDHSTSEEEEDSDSDSSDSEKAPAPAKRPSKSSSHSEKKSKKKA</sequence>
<dbReference type="SMART" id="SM00398">
    <property type="entry name" value="HMG"/>
    <property type="match status" value="1"/>
</dbReference>